<dbReference type="HOGENOM" id="CLU_1190012_0_0_1"/>
<protein>
    <submittedName>
        <fullName evidence="1">Uncharacterized protein</fullName>
    </submittedName>
</protein>
<gene>
    <name evidence="1" type="ORF">GLAREA_05696</name>
</gene>
<sequence>MTDTPYRQQFQDFAAQFPHELLLEEGIPRAGDGSQPPQLLLLPKYLEYDWYLSLINLDLQNARPLDEYWHHIELRLGKFDLYPDYAAPITSELPIRARFRIPRGLREMGMIGAKLVEAFDHWVKQDLADSEYSWSNMEPLDVIKKIALSVLWLKPGSKLYGYELNARKVEEALVISLERFPEPASGAKPTVVAQWVTRWRTSKWVFIPHSPVVIAKKLEASLMANGYVCDWEV</sequence>
<keyword evidence="2" id="KW-1185">Reference proteome</keyword>
<dbReference type="AlphaFoldDB" id="S3EDK0"/>
<dbReference type="EMBL" id="KE145353">
    <property type="protein sequence ID" value="EPE36358.1"/>
    <property type="molecule type" value="Genomic_DNA"/>
</dbReference>
<name>S3EDK0_GLAL2</name>
<dbReference type="GeneID" id="19464750"/>
<evidence type="ECO:0000313" key="1">
    <source>
        <dbReference type="EMBL" id="EPE36358.1"/>
    </source>
</evidence>
<dbReference type="Proteomes" id="UP000016922">
    <property type="component" value="Unassembled WGS sequence"/>
</dbReference>
<accession>S3EDK0</accession>
<dbReference type="KEGG" id="glz:GLAREA_05696"/>
<dbReference type="RefSeq" id="XP_008077176.1">
    <property type="nucleotide sequence ID" value="XM_008078985.1"/>
</dbReference>
<proteinExistence type="predicted"/>
<organism evidence="1 2">
    <name type="scientific">Glarea lozoyensis (strain ATCC 20868 / MF5171)</name>
    <dbReference type="NCBI Taxonomy" id="1116229"/>
    <lineage>
        <taxon>Eukaryota</taxon>
        <taxon>Fungi</taxon>
        <taxon>Dikarya</taxon>
        <taxon>Ascomycota</taxon>
        <taxon>Pezizomycotina</taxon>
        <taxon>Leotiomycetes</taxon>
        <taxon>Helotiales</taxon>
        <taxon>Helotiaceae</taxon>
        <taxon>Glarea</taxon>
    </lineage>
</organism>
<dbReference type="OrthoDB" id="10304192at2759"/>
<reference evidence="1 2" key="1">
    <citation type="journal article" date="2013" name="BMC Genomics">
        <title>Genomics-driven discovery of the pneumocandin biosynthetic gene cluster in the fungus Glarea lozoyensis.</title>
        <authorList>
            <person name="Chen L."/>
            <person name="Yue Q."/>
            <person name="Zhang X."/>
            <person name="Xiang M."/>
            <person name="Wang C."/>
            <person name="Li S."/>
            <person name="Che Y."/>
            <person name="Ortiz-Lopez F.J."/>
            <person name="Bills G.F."/>
            <person name="Liu X."/>
            <person name="An Z."/>
        </authorList>
    </citation>
    <scope>NUCLEOTIDE SEQUENCE [LARGE SCALE GENOMIC DNA]</scope>
    <source>
        <strain evidence="2">ATCC 20868 / MF5171</strain>
    </source>
</reference>
<evidence type="ECO:0000313" key="2">
    <source>
        <dbReference type="Proteomes" id="UP000016922"/>
    </source>
</evidence>